<proteinExistence type="predicted"/>
<dbReference type="EMBL" id="FNPV01000001">
    <property type="protein sequence ID" value="SDY22304.1"/>
    <property type="molecule type" value="Genomic_DNA"/>
</dbReference>
<organism evidence="1 2">
    <name type="scientific">Tindallia californiensis</name>
    <dbReference type="NCBI Taxonomy" id="159292"/>
    <lineage>
        <taxon>Bacteria</taxon>
        <taxon>Bacillati</taxon>
        <taxon>Bacillota</taxon>
        <taxon>Clostridia</taxon>
        <taxon>Peptostreptococcales</taxon>
        <taxon>Tindalliaceae</taxon>
        <taxon>Tindallia</taxon>
    </lineage>
</organism>
<dbReference type="STRING" id="159292.SAMN05192546_1011"/>
<keyword evidence="2" id="KW-1185">Reference proteome</keyword>
<dbReference type="AlphaFoldDB" id="A0A1H3I5Q5"/>
<protein>
    <submittedName>
        <fullName evidence="1">Uncharacterized protein</fullName>
    </submittedName>
</protein>
<name>A0A1H3I5Q5_9FIRM</name>
<sequence>MWHILTADPVMVAWLPDSSGRKIKNKEAILPAWLLFKSLAYPQDISWHLPDPSQAQGQVLSFRIMQLPQDIGCLRSLCWPMKLCGPKLAVGRSPTTSPTHTISSKANQAAVQVTQAPQAPLLSHRYLTTKANRGKCIHHWPIPFG</sequence>
<accession>A0A1H3I5Q5</accession>
<dbReference type="Proteomes" id="UP000199230">
    <property type="component" value="Unassembled WGS sequence"/>
</dbReference>
<gene>
    <name evidence="1" type="ORF">SAMN05192546_1011</name>
</gene>
<evidence type="ECO:0000313" key="2">
    <source>
        <dbReference type="Proteomes" id="UP000199230"/>
    </source>
</evidence>
<reference evidence="1 2" key="1">
    <citation type="submission" date="2016-10" db="EMBL/GenBank/DDBJ databases">
        <authorList>
            <person name="de Groot N.N."/>
        </authorList>
    </citation>
    <scope>NUCLEOTIDE SEQUENCE [LARGE SCALE GENOMIC DNA]</scope>
    <source>
        <strain evidence="1 2">APO</strain>
    </source>
</reference>
<evidence type="ECO:0000313" key="1">
    <source>
        <dbReference type="EMBL" id="SDY22304.1"/>
    </source>
</evidence>